<keyword evidence="1" id="KW-0732">Signal</keyword>
<keyword evidence="2" id="KW-0614">Plasmid</keyword>
<evidence type="ECO:0000256" key="1">
    <source>
        <dbReference type="SAM" id="SignalP"/>
    </source>
</evidence>
<gene>
    <name evidence="2" type="ORF">AB0763_16045</name>
</gene>
<accession>A0AB39HJG6</accession>
<dbReference type="KEGG" id="vih:AB0763_16045"/>
<feature type="signal peptide" evidence="1">
    <location>
        <begin position="1"/>
        <end position="20"/>
    </location>
</feature>
<evidence type="ECO:0000313" key="2">
    <source>
        <dbReference type="EMBL" id="XDK26553.1"/>
    </source>
</evidence>
<sequence>MRIGKLMSIVSLILMLSSCGNDSISQIKNSNFCDGSDLSFEDTLSLKYDSEIKWSKFETKDGQDIVEVNAKSKKGKTFMMQYLIKTTASGKIIPKPGYIEIDGKKSNFFGLLFLCI</sequence>
<reference evidence="2" key="1">
    <citation type="submission" date="2024-07" db="EMBL/GenBank/DDBJ databases">
        <title>Genome Analysis of a Potential Novel Vibrio Species Secreting pH- and Thermo-stable Alginate Lyase and its Application in Producing Alginate Oligosaccharides.</title>
        <authorList>
            <person name="Huang H."/>
            <person name="Bao K."/>
        </authorList>
    </citation>
    <scope>NUCLEOTIDE SEQUENCE</scope>
    <source>
        <strain evidence="2">HB236076</strain>
        <plasmid evidence="2">p-HB236076</plasmid>
    </source>
</reference>
<protein>
    <recommendedName>
        <fullName evidence="3">Lipoprotein</fullName>
    </recommendedName>
</protein>
<name>A0AB39HJG6_9VIBR</name>
<evidence type="ECO:0008006" key="3">
    <source>
        <dbReference type="Google" id="ProtNLM"/>
    </source>
</evidence>
<feature type="chain" id="PRO_5044335066" description="Lipoprotein" evidence="1">
    <location>
        <begin position="21"/>
        <end position="116"/>
    </location>
</feature>
<dbReference type="EMBL" id="CP162602">
    <property type="protein sequence ID" value="XDK26553.1"/>
    <property type="molecule type" value="Genomic_DNA"/>
</dbReference>
<dbReference type="RefSeq" id="WP_306099457.1">
    <property type="nucleotide sequence ID" value="NZ_CP162602.1"/>
</dbReference>
<organism evidence="2">
    <name type="scientific">Vibrio sp. HB236076</name>
    <dbReference type="NCBI Taxonomy" id="3232307"/>
    <lineage>
        <taxon>Bacteria</taxon>
        <taxon>Pseudomonadati</taxon>
        <taxon>Pseudomonadota</taxon>
        <taxon>Gammaproteobacteria</taxon>
        <taxon>Vibrionales</taxon>
        <taxon>Vibrionaceae</taxon>
        <taxon>Vibrio</taxon>
    </lineage>
</organism>
<dbReference type="PROSITE" id="PS51257">
    <property type="entry name" value="PROKAR_LIPOPROTEIN"/>
    <property type="match status" value="1"/>
</dbReference>
<geneLocation type="plasmid" evidence="2">
    <name>p-HB236076</name>
</geneLocation>
<proteinExistence type="predicted"/>
<dbReference type="AlphaFoldDB" id="A0AB39HJG6"/>